<comment type="caution">
    <text evidence="2">The sequence shown here is derived from an EMBL/GenBank/DDBJ whole genome shotgun (WGS) entry which is preliminary data.</text>
</comment>
<name>A0A0A2V0Q8_9BACI</name>
<dbReference type="AlphaFoldDB" id="A0A0A2V0Q8"/>
<evidence type="ECO:0000313" key="3">
    <source>
        <dbReference type="Proteomes" id="UP000030153"/>
    </source>
</evidence>
<dbReference type="EMBL" id="AVBG01000003">
    <property type="protein sequence ID" value="KGP92346.1"/>
    <property type="molecule type" value="Genomic_DNA"/>
</dbReference>
<keyword evidence="1" id="KW-0812">Transmembrane</keyword>
<proteinExistence type="predicted"/>
<dbReference type="Proteomes" id="UP000030153">
    <property type="component" value="Unassembled WGS sequence"/>
</dbReference>
<accession>A0A0A2V0Q8</accession>
<evidence type="ECO:0000313" key="2">
    <source>
        <dbReference type="EMBL" id="KGP92346.1"/>
    </source>
</evidence>
<protein>
    <submittedName>
        <fullName evidence="2">Uncharacterized protein</fullName>
    </submittedName>
</protein>
<dbReference type="OrthoDB" id="2691801at2"/>
<organism evidence="2 3">
    <name type="scientific">Pontibacillus chungwhensis BH030062</name>
    <dbReference type="NCBI Taxonomy" id="1385513"/>
    <lineage>
        <taxon>Bacteria</taxon>
        <taxon>Bacillati</taxon>
        <taxon>Bacillota</taxon>
        <taxon>Bacilli</taxon>
        <taxon>Bacillales</taxon>
        <taxon>Bacillaceae</taxon>
        <taxon>Pontibacillus</taxon>
    </lineage>
</organism>
<dbReference type="eggNOG" id="ENOG502ZJFS">
    <property type="taxonomic scope" value="Bacteria"/>
</dbReference>
<sequence>MEEFLTFNWLIKEAQLTPLGITDLHLHFFFGMILIVLFYNIVRPIIYWMILLKWDRLLSYMVAGLTVLFILTFYEVYQGATETGDVEVRDVANGAFALICFGGFVICSYAIERVIKYVKQSKKQKPKGV</sequence>
<feature type="transmembrane region" description="Helical" evidence="1">
    <location>
        <begin position="57"/>
        <end position="74"/>
    </location>
</feature>
<keyword evidence="1" id="KW-0472">Membrane</keyword>
<dbReference type="STRING" id="1385513.N780_00475"/>
<dbReference type="RefSeq" id="WP_036781017.1">
    <property type="nucleotide sequence ID" value="NZ_AVBG01000003.1"/>
</dbReference>
<feature type="transmembrane region" description="Helical" evidence="1">
    <location>
        <begin position="94"/>
        <end position="115"/>
    </location>
</feature>
<keyword evidence="3" id="KW-1185">Reference proteome</keyword>
<evidence type="ECO:0000256" key="1">
    <source>
        <dbReference type="SAM" id="Phobius"/>
    </source>
</evidence>
<gene>
    <name evidence="2" type="ORF">N780_00475</name>
</gene>
<keyword evidence="1" id="KW-1133">Transmembrane helix</keyword>
<reference evidence="2 3" key="1">
    <citation type="submission" date="2013-08" db="EMBL/GenBank/DDBJ databases">
        <title>Genome of Pontibacillus chungwhensis.</title>
        <authorList>
            <person name="Wang Q."/>
            <person name="Wang G."/>
        </authorList>
    </citation>
    <scope>NUCLEOTIDE SEQUENCE [LARGE SCALE GENOMIC DNA]</scope>
    <source>
        <strain evidence="2 3">BH030062</strain>
    </source>
</reference>
<feature type="transmembrane region" description="Helical" evidence="1">
    <location>
        <begin position="28"/>
        <end position="50"/>
    </location>
</feature>